<evidence type="ECO:0000259" key="9">
    <source>
        <dbReference type="SMART" id="SM00382"/>
    </source>
</evidence>
<evidence type="ECO:0000256" key="2">
    <source>
        <dbReference type="ARBA" id="ARBA00005334"/>
    </source>
</evidence>
<name>A0A5E4M6V1_9HEMI</name>
<comment type="subcellular location">
    <subcellularLocation>
        <location evidence="1 8">Nucleus</location>
    </subcellularLocation>
</comment>
<keyword evidence="4 8" id="KW-0235">DNA replication</keyword>
<evidence type="ECO:0000256" key="1">
    <source>
        <dbReference type="ARBA" id="ARBA00004123"/>
    </source>
</evidence>
<comment type="subunit">
    <text evidence="7">Component of ORC, a complex composed of at least 6 subunits: ORC1, ORC2, ORC3, ORC4, ORC5 and ORC6. ORC is regulated in a cell-cycle dependent manner. It is sequentially assembled at the exit from anaphase of mitosis and disassembled as cells enter S phase. Interacts with DBF4. Interacts with POLQ.</text>
</comment>
<dbReference type="SMART" id="SM00382">
    <property type="entry name" value="AAA"/>
    <property type="match status" value="1"/>
</dbReference>
<evidence type="ECO:0000256" key="6">
    <source>
        <dbReference type="ARBA" id="ARBA00023242"/>
    </source>
</evidence>
<evidence type="ECO:0000256" key="4">
    <source>
        <dbReference type="ARBA" id="ARBA00022705"/>
    </source>
</evidence>
<proteinExistence type="inferred from homology"/>
<dbReference type="Gene3D" id="3.40.50.300">
    <property type="entry name" value="P-loop containing nucleotide triphosphate hydrolases"/>
    <property type="match status" value="1"/>
</dbReference>
<dbReference type="PANTHER" id="PTHR12087">
    <property type="entry name" value="ORIGIN RECOGNITION COMPLEX SUBUNIT 4"/>
    <property type="match status" value="1"/>
</dbReference>
<dbReference type="InterPro" id="IPR027417">
    <property type="entry name" value="P-loop_NTPase"/>
</dbReference>
<dbReference type="PANTHER" id="PTHR12087:SF0">
    <property type="entry name" value="ORIGIN RECOGNITION COMPLEX SUBUNIT 4"/>
    <property type="match status" value="1"/>
</dbReference>
<evidence type="ECO:0000313" key="11">
    <source>
        <dbReference type="Proteomes" id="UP000325440"/>
    </source>
</evidence>
<comment type="function">
    <text evidence="8">Component of the origin recognition complex (ORC) that binds origins of replication.</text>
</comment>
<evidence type="ECO:0000256" key="7">
    <source>
        <dbReference type="ARBA" id="ARBA00046777"/>
    </source>
</evidence>
<dbReference type="Pfam" id="PF14629">
    <property type="entry name" value="ORC4_C"/>
    <property type="match status" value="1"/>
</dbReference>
<keyword evidence="6 8" id="KW-0539">Nucleus</keyword>
<reference evidence="10 11" key="1">
    <citation type="submission" date="2019-08" db="EMBL/GenBank/DDBJ databases">
        <authorList>
            <person name="Alioto T."/>
            <person name="Alioto T."/>
            <person name="Gomez Garrido J."/>
        </authorList>
    </citation>
    <scope>NUCLEOTIDE SEQUENCE [LARGE SCALE GENOMIC DNA]</scope>
</reference>
<feature type="domain" description="AAA+ ATPase" evidence="9">
    <location>
        <begin position="44"/>
        <end position="200"/>
    </location>
</feature>
<dbReference type="GO" id="GO:0005664">
    <property type="term" value="C:nuclear origin of replication recognition complex"/>
    <property type="evidence" value="ECO:0007669"/>
    <property type="project" value="TreeGrafter"/>
</dbReference>
<dbReference type="Proteomes" id="UP000325440">
    <property type="component" value="Unassembled WGS sequence"/>
</dbReference>
<dbReference type="EMBL" id="CABPRJ010000009">
    <property type="protein sequence ID" value="VVC25108.1"/>
    <property type="molecule type" value="Genomic_DNA"/>
</dbReference>
<organism evidence="10 11">
    <name type="scientific">Cinara cedri</name>
    <dbReference type="NCBI Taxonomy" id="506608"/>
    <lineage>
        <taxon>Eukaryota</taxon>
        <taxon>Metazoa</taxon>
        <taxon>Ecdysozoa</taxon>
        <taxon>Arthropoda</taxon>
        <taxon>Hexapoda</taxon>
        <taxon>Insecta</taxon>
        <taxon>Pterygota</taxon>
        <taxon>Neoptera</taxon>
        <taxon>Paraneoptera</taxon>
        <taxon>Hemiptera</taxon>
        <taxon>Sternorrhyncha</taxon>
        <taxon>Aphidomorpha</taxon>
        <taxon>Aphidoidea</taxon>
        <taxon>Aphididae</taxon>
        <taxon>Lachninae</taxon>
        <taxon>Cinara</taxon>
    </lineage>
</organism>
<evidence type="ECO:0000313" key="10">
    <source>
        <dbReference type="EMBL" id="VVC25108.1"/>
    </source>
</evidence>
<gene>
    <name evidence="10" type="ORF">CINCED_3A006824</name>
</gene>
<dbReference type="Pfam" id="PF00004">
    <property type="entry name" value="AAA"/>
    <property type="match status" value="1"/>
</dbReference>
<comment type="similarity">
    <text evidence="2 8">Belongs to the ORC4 family.</text>
</comment>
<dbReference type="CDD" id="cd00009">
    <property type="entry name" value="AAA"/>
    <property type="match status" value="1"/>
</dbReference>
<dbReference type="InterPro" id="IPR032705">
    <property type="entry name" value="ORC4_C"/>
</dbReference>
<dbReference type="InterPro" id="IPR016527">
    <property type="entry name" value="ORC4"/>
</dbReference>
<keyword evidence="5 8" id="KW-0238">DNA-binding</keyword>
<protein>
    <recommendedName>
        <fullName evidence="3 8">Origin recognition complex subunit 4</fullName>
    </recommendedName>
</protein>
<evidence type="ECO:0000256" key="5">
    <source>
        <dbReference type="ARBA" id="ARBA00023125"/>
    </source>
</evidence>
<dbReference type="InterPro" id="IPR003959">
    <property type="entry name" value="ATPase_AAA_core"/>
</dbReference>
<dbReference type="GO" id="GO:0003688">
    <property type="term" value="F:DNA replication origin binding"/>
    <property type="evidence" value="ECO:0007669"/>
    <property type="project" value="TreeGrafter"/>
</dbReference>
<dbReference type="GO" id="GO:0016787">
    <property type="term" value="F:hydrolase activity"/>
    <property type="evidence" value="ECO:0007669"/>
    <property type="project" value="UniProtKB-KW"/>
</dbReference>
<evidence type="ECO:0000256" key="8">
    <source>
        <dbReference type="PIRNR" id="PIRNR007858"/>
    </source>
</evidence>
<dbReference type="AlphaFoldDB" id="A0A5E4M6V1"/>
<evidence type="ECO:0000256" key="3">
    <source>
        <dbReference type="ARBA" id="ARBA00019083"/>
    </source>
</evidence>
<keyword evidence="11" id="KW-1185">Reference proteome</keyword>
<keyword evidence="10" id="KW-0378">Hydrolase</keyword>
<dbReference type="OrthoDB" id="343623at2759"/>
<accession>A0A5E4M6V1</accession>
<dbReference type="SUPFAM" id="SSF52540">
    <property type="entry name" value="P-loop containing nucleoside triphosphate hydrolases"/>
    <property type="match status" value="1"/>
</dbReference>
<dbReference type="GO" id="GO:0006270">
    <property type="term" value="P:DNA replication initiation"/>
    <property type="evidence" value="ECO:0007669"/>
    <property type="project" value="TreeGrafter"/>
</dbReference>
<dbReference type="PIRSF" id="PIRSF007858">
    <property type="entry name" value="ORC4"/>
    <property type="match status" value="1"/>
</dbReference>
<dbReference type="InterPro" id="IPR003593">
    <property type="entry name" value="AAA+_ATPase"/>
</dbReference>
<sequence>MKPVFHTCIENLKKKLIINDQLYRFDKERNELLQIVKRTTDFGESDSVIIIGPNKSGKSTLVDSVIKTLLPDSYTVVSLNGLIHTDDNLALKSIIQQLQMENLEGALVDGSFADNLHFLLESFRAGNRTASKSIIIILDKFDMFSSHSKQTLLYNVFDAVQSQQTPLCIIGLTSRIDVVELLEKRVKSRFSHNCIMLKPPTESNELLERLKCLLTIDKDCKVKSNISKKWNTNVELLIADSQTQELAEKLLKLSNNSTKLNMLIFMALSNLSEGEMLAVKDLTDSYNALYERDMILVHLLGLSVLELCLMISICHHSEIYDQEPFNFEMIYARYCKFASQNSTLLITKRQVVIKAFERISIMQLILPVAVAENKNVLREYRLYKCSISLDKVRTASNTYYRLPPIILQWIDSNII</sequence>